<evidence type="ECO:0000256" key="1">
    <source>
        <dbReference type="SAM" id="MobiDB-lite"/>
    </source>
</evidence>
<dbReference type="Proteomes" id="UP001066276">
    <property type="component" value="Chromosome 5"/>
</dbReference>
<dbReference type="AlphaFoldDB" id="A0AAV7S0H5"/>
<evidence type="ECO:0000313" key="3">
    <source>
        <dbReference type="Proteomes" id="UP001066276"/>
    </source>
</evidence>
<feature type="region of interest" description="Disordered" evidence="1">
    <location>
        <begin position="1"/>
        <end position="74"/>
    </location>
</feature>
<feature type="compositionally biased region" description="Polar residues" evidence="1">
    <location>
        <begin position="30"/>
        <end position="49"/>
    </location>
</feature>
<dbReference type="EMBL" id="JANPWB010000009">
    <property type="protein sequence ID" value="KAJ1158157.1"/>
    <property type="molecule type" value="Genomic_DNA"/>
</dbReference>
<keyword evidence="3" id="KW-1185">Reference proteome</keyword>
<accession>A0AAV7S0H5</accession>
<organism evidence="2 3">
    <name type="scientific">Pleurodeles waltl</name>
    <name type="common">Iberian ribbed newt</name>
    <dbReference type="NCBI Taxonomy" id="8319"/>
    <lineage>
        <taxon>Eukaryota</taxon>
        <taxon>Metazoa</taxon>
        <taxon>Chordata</taxon>
        <taxon>Craniata</taxon>
        <taxon>Vertebrata</taxon>
        <taxon>Euteleostomi</taxon>
        <taxon>Amphibia</taxon>
        <taxon>Batrachia</taxon>
        <taxon>Caudata</taxon>
        <taxon>Salamandroidea</taxon>
        <taxon>Salamandridae</taxon>
        <taxon>Pleurodelinae</taxon>
        <taxon>Pleurodeles</taxon>
    </lineage>
</organism>
<name>A0AAV7S0H5_PLEWA</name>
<reference evidence="2" key="1">
    <citation type="journal article" date="2022" name="bioRxiv">
        <title>Sequencing and chromosome-scale assembly of the giantPleurodeles waltlgenome.</title>
        <authorList>
            <person name="Brown T."/>
            <person name="Elewa A."/>
            <person name="Iarovenko S."/>
            <person name="Subramanian E."/>
            <person name="Araus A.J."/>
            <person name="Petzold A."/>
            <person name="Susuki M."/>
            <person name="Suzuki K.-i.T."/>
            <person name="Hayashi T."/>
            <person name="Toyoda A."/>
            <person name="Oliveira C."/>
            <person name="Osipova E."/>
            <person name="Leigh N.D."/>
            <person name="Simon A."/>
            <person name="Yun M.H."/>
        </authorList>
    </citation>
    <scope>NUCLEOTIDE SEQUENCE</scope>
    <source>
        <strain evidence="2">20211129_DDA</strain>
        <tissue evidence="2">Liver</tissue>
    </source>
</reference>
<sequence>MVSLPEPSQAAEPLDLTGPATASLFDHTRQGAQANSSSPPRQLLESTWSGCWRPAPSGLGNGSTASGQPQPAGHFQARLCQAPTTQHLAQQLLGAVPFRVQQQE</sequence>
<evidence type="ECO:0000313" key="2">
    <source>
        <dbReference type="EMBL" id="KAJ1158157.1"/>
    </source>
</evidence>
<gene>
    <name evidence="2" type="ORF">NDU88_010851</name>
</gene>
<proteinExistence type="predicted"/>
<comment type="caution">
    <text evidence="2">The sequence shown here is derived from an EMBL/GenBank/DDBJ whole genome shotgun (WGS) entry which is preliminary data.</text>
</comment>
<protein>
    <submittedName>
        <fullName evidence="2">Uncharacterized protein</fullName>
    </submittedName>
</protein>